<feature type="signal peptide" evidence="1">
    <location>
        <begin position="1"/>
        <end position="22"/>
    </location>
</feature>
<evidence type="ECO:0000313" key="3">
    <source>
        <dbReference type="Proteomes" id="UP000006250"/>
    </source>
</evidence>
<gene>
    <name evidence="2" type="ORF">DesfrDRAFT_0383</name>
</gene>
<dbReference type="RefSeq" id="WP_005990577.1">
    <property type="nucleotide sequence ID" value="NZ_AECZ01000002.1"/>
</dbReference>
<accession>E1JRY4</accession>
<sequence length="207" mass="22426" precursor="true">MRWGAFVAALVMVLALGQTTWAKGGEGFAGTPFGSRLAALPSFMKLKTVGDINYAVNLNEPYRLNGKAPVVFYGFVQGRMFAAYVRLDGIIGHAALAKRLTAEFGKPSIMTEGGTEILRWRKGDLKVKLKFDPAAGSLKLAYYSIRYGSPAARVLAEPDAVDLDELARTYEKDKIAKGVTLPKGPARKWYSPNDAGIADPTRTIPGK</sequence>
<evidence type="ECO:0000313" key="2">
    <source>
        <dbReference type="EMBL" id="EFL52753.1"/>
    </source>
</evidence>
<name>E1JRY4_SOLFR</name>
<evidence type="ECO:0000256" key="1">
    <source>
        <dbReference type="SAM" id="SignalP"/>
    </source>
</evidence>
<proteinExistence type="predicted"/>
<dbReference type="eggNOG" id="ENOG50317US">
    <property type="taxonomic scope" value="Bacteria"/>
</dbReference>
<protein>
    <submittedName>
        <fullName evidence="2">Uncharacterized protein</fullName>
    </submittedName>
</protein>
<dbReference type="AlphaFoldDB" id="E1JRY4"/>
<keyword evidence="1" id="KW-0732">Signal</keyword>
<comment type="caution">
    <text evidence="2">The sequence shown here is derived from an EMBL/GenBank/DDBJ whole genome shotgun (WGS) entry which is preliminary data.</text>
</comment>
<dbReference type="EMBL" id="AECZ01000002">
    <property type="protein sequence ID" value="EFL52753.1"/>
    <property type="molecule type" value="Genomic_DNA"/>
</dbReference>
<keyword evidence="3" id="KW-1185">Reference proteome</keyword>
<organism evidence="2 3">
    <name type="scientific">Solidesulfovibrio fructosivorans JJ]</name>
    <dbReference type="NCBI Taxonomy" id="596151"/>
    <lineage>
        <taxon>Bacteria</taxon>
        <taxon>Pseudomonadati</taxon>
        <taxon>Thermodesulfobacteriota</taxon>
        <taxon>Desulfovibrionia</taxon>
        <taxon>Desulfovibrionales</taxon>
        <taxon>Desulfovibrionaceae</taxon>
        <taxon>Solidesulfovibrio</taxon>
    </lineage>
</organism>
<dbReference type="STRING" id="596151.DesfrDRAFT_0383"/>
<dbReference type="OrthoDB" id="5453048at2"/>
<dbReference type="Proteomes" id="UP000006250">
    <property type="component" value="Unassembled WGS sequence"/>
</dbReference>
<reference evidence="2 3" key="1">
    <citation type="submission" date="2010-08" db="EMBL/GenBank/DDBJ databases">
        <title>The draft genome of Desulfovibrio fructosovorans JJ.</title>
        <authorList>
            <consortium name="US DOE Joint Genome Institute (JGI-PGF)"/>
            <person name="Lucas S."/>
            <person name="Copeland A."/>
            <person name="Lapidus A."/>
            <person name="Cheng J.-F."/>
            <person name="Bruce D."/>
            <person name="Goodwin L."/>
            <person name="Pitluck S."/>
            <person name="Land M.L."/>
            <person name="Hauser L."/>
            <person name="Chang Y.-J."/>
            <person name="Jeffries C."/>
            <person name="Wall J.D."/>
            <person name="Stahl D.A."/>
            <person name="Arkin A.P."/>
            <person name="Dehal P."/>
            <person name="Stolyar S.M."/>
            <person name="Hazen T.C."/>
            <person name="Woyke T.J."/>
        </authorList>
    </citation>
    <scope>NUCLEOTIDE SEQUENCE [LARGE SCALE GENOMIC DNA]</scope>
    <source>
        <strain evidence="2 3">JJ</strain>
    </source>
</reference>
<feature type="chain" id="PRO_5003147886" evidence="1">
    <location>
        <begin position="23"/>
        <end position="207"/>
    </location>
</feature>